<accession>A0A0K0DBI0</accession>
<protein>
    <submittedName>
        <fullName evidence="2">Transcriptional regulator</fullName>
    </submittedName>
</protein>
<dbReference type="AlphaFoldDB" id="A0A0K0DBI0"/>
<reference evidence="1" key="1">
    <citation type="submission" date="2012-09" db="EMBL/GenBank/DDBJ databases">
        <authorList>
            <person name="Martin A.A."/>
        </authorList>
    </citation>
    <scope>NUCLEOTIDE SEQUENCE</scope>
</reference>
<keyword evidence="1" id="KW-1185">Reference proteome</keyword>
<reference evidence="2" key="2">
    <citation type="submission" date="2017-02" db="UniProtKB">
        <authorList>
            <consortium name="WormBaseParasite"/>
        </authorList>
    </citation>
    <scope>IDENTIFICATION</scope>
</reference>
<sequence>MIAISGIGLVLSERSGRDVETLSMLRGDAVDELLHSGTLYTLATLKSARPLKWETLRDVVIDKKYF</sequence>
<dbReference type="Proteomes" id="UP000035642">
    <property type="component" value="Unassembled WGS sequence"/>
</dbReference>
<evidence type="ECO:0000313" key="1">
    <source>
        <dbReference type="Proteomes" id="UP000035642"/>
    </source>
</evidence>
<proteinExistence type="predicted"/>
<organism evidence="1 2">
    <name type="scientific">Angiostrongylus cantonensis</name>
    <name type="common">Rat lungworm</name>
    <dbReference type="NCBI Taxonomy" id="6313"/>
    <lineage>
        <taxon>Eukaryota</taxon>
        <taxon>Metazoa</taxon>
        <taxon>Ecdysozoa</taxon>
        <taxon>Nematoda</taxon>
        <taxon>Chromadorea</taxon>
        <taxon>Rhabditida</taxon>
        <taxon>Rhabditina</taxon>
        <taxon>Rhabditomorpha</taxon>
        <taxon>Strongyloidea</taxon>
        <taxon>Metastrongylidae</taxon>
        <taxon>Angiostrongylus</taxon>
    </lineage>
</organism>
<name>A0A0K0DBI0_ANGCA</name>
<dbReference type="WBParaSite" id="ACAC_0000778701-mRNA-1">
    <property type="protein sequence ID" value="ACAC_0000778701-mRNA-1"/>
    <property type="gene ID" value="ACAC_0000778701"/>
</dbReference>
<evidence type="ECO:0000313" key="2">
    <source>
        <dbReference type="WBParaSite" id="ACAC_0000778701-mRNA-1"/>
    </source>
</evidence>